<protein>
    <submittedName>
        <fullName evidence="2">Uncharacterized protein</fullName>
    </submittedName>
</protein>
<keyword evidence="1" id="KW-1133">Transmembrane helix</keyword>
<evidence type="ECO:0000313" key="3">
    <source>
        <dbReference type="Proteomes" id="UP000182660"/>
    </source>
</evidence>
<feature type="transmembrane region" description="Helical" evidence="1">
    <location>
        <begin position="50"/>
        <end position="68"/>
    </location>
</feature>
<dbReference type="EMBL" id="FPLJ01000060">
    <property type="protein sequence ID" value="SGY93964.1"/>
    <property type="molecule type" value="Genomic_DNA"/>
</dbReference>
<evidence type="ECO:0000313" key="2">
    <source>
        <dbReference type="EMBL" id="SGY93964.1"/>
    </source>
</evidence>
<reference evidence="2 3" key="1">
    <citation type="submission" date="2016-11" db="EMBL/GenBank/DDBJ databases">
        <authorList>
            <person name="Klemetsen T."/>
        </authorList>
    </citation>
    <scope>NUCLEOTIDE SEQUENCE [LARGE SCALE GENOMIC DNA]</scope>
    <source>
        <strain evidence="2">MT 2528</strain>
    </source>
</reference>
<accession>A0ABY1HEA4</accession>
<dbReference type="Proteomes" id="UP000182660">
    <property type="component" value="Unassembled WGS sequence"/>
</dbReference>
<name>A0ABY1HEA4_9GAMM</name>
<comment type="caution">
    <text evidence="2">The sequence shown here is derived from an EMBL/GenBank/DDBJ whole genome shotgun (WGS) entry which is preliminary data.</text>
</comment>
<keyword evidence="3" id="KW-1185">Reference proteome</keyword>
<evidence type="ECO:0000256" key="1">
    <source>
        <dbReference type="SAM" id="Phobius"/>
    </source>
</evidence>
<organism evidence="2 3">
    <name type="scientific">Moritella viscosa</name>
    <dbReference type="NCBI Taxonomy" id="80854"/>
    <lineage>
        <taxon>Bacteria</taxon>
        <taxon>Pseudomonadati</taxon>
        <taxon>Pseudomonadota</taxon>
        <taxon>Gammaproteobacteria</taxon>
        <taxon>Alteromonadales</taxon>
        <taxon>Moritellaceae</taxon>
        <taxon>Moritella</taxon>
    </lineage>
</organism>
<sequence length="70" mass="6480">MGGLAGGISGGAGGMPISAGGGASGDSTATSTSHFGGIKQGAINMGGGGLTAQLPMIAVVCVLLFVMVKK</sequence>
<keyword evidence="1" id="KW-0472">Membrane</keyword>
<proteinExistence type="predicted"/>
<gene>
    <name evidence="2" type="ORF">MT2528_2679</name>
</gene>
<keyword evidence="1" id="KW-0812">Transmembrane</keyword>